<gene>
    <name evidence="3" type="primary">iolW_1</name>
    <name evidence="3" type="ORF">PAECIP111891_00173</name>
</gene>
<dbReference type="InterPro" id="IPR055170">
    <property type="entry name" value="GFO_IDH_MocA-like_dom"/>
</dbReference>
<feature type="domain" description="Gfo/Idh/MocA-like oxidoreductase N-terminal" evidence="1">
    <location>
        <begin position="16"/>
        <end position="134"/>
    </location>
</feature>
<sequence>MKQVEKPTVEKSIKPIRVGIAGLGRAGWNAHYGELKHKPEQFIVTAVTDPIALRRQTAEENGIRAYETIEEMVQDPEIELVDIATRSSDHYAHGMLALAAGKDIQIEKPFAQTYEEALELCKAAEAGGRRIFIRHNRRFDPDFLHVSEIIASGILGDVYQIRLTRHNYQRRADWQTIKAYGGGQLLNWGPHIIDHGLQLLKSPVKQVWSDLKHVVAAGNAEDHLKIIMAGENGRIVDLEISGGIAINSPTYMVYGTKGALSLTDNDIHLRYLDPDVPLAKLVANPGTPGEAFGKTGTYESSEQLVWIEKRIPVKPSQTFNIWDELYAAYRLDQPFPIRMEEALEVVRIIDEVKKGTDFA</sequence>
<dbReference type="Gene3D" id="3.40.50.720">
    <property type="entry name" value="NAD(P)-binding Rossmann-like Domain"/>
    <property type="match status" value="1"/>
</dbReference>
<dbReference type="InterPro" id="IPR000683">
    <property type="entry name" value="Gfo/Idh/MocA-like_OxRdtase_N"/>
</dbReference>
<comment type="caution">
    <text evidence="3">The sequence shown here is derived from an EMBL/GenBank/DDBJ whole genome shotgun (WGS) entry which is preliminary data.</text>
</comment>
<dbReference type="EC" id="1.1.1.371" evidence="3"/>
<dbReference type="GO" id="GO:0102497">
    <property type="term" value="F:scyllo-inositol dehydrogenase (NADP+) activity"/>
    <property type="evidence" value="ECO:0007669"/>
    <property type="project" value="UniProtKB-EC"/>
</dbReference>
<name>A0ABN8G0D2_9BACL</name>
<keyword evidence="4" id="KW-1185">Reference proteome</keyword>
<evidence type="ECO:0000313" key="3">
    <source>
        <dbReference type="EMBL" id="CAH1192016.1"/>
    </source>
</evidence>
<dbReference type="Pfam" id="PF22725">
    <property type="entry name" value="GFO_IDH_MocA_C3"/>
    <property type="match status" value="1"/>
</dbReference>
<dbReference type="EMBL" id="CAKMMW010000001">
    <property type="protein sequence ID" value="CAH1192016.1"/>
    <property type="molecule type" value="Genomic_DNA"/>
</dbReference>
<evidence type="ECO:0000259" key="2">
    <source>
        <dbReference type="Pfam" id="PF22725"/>
    </source>
</evidence>
<evidence type="ECO:0000313" key="4">
    <source>
        <dbReference type="Proteomes" id="UP000838821"/>
    </source>
</evidence>
<dbReference type="PANTHER" id="PTHR43708:SF8">
    <property type="entry name" value="OXIDOREDUCTASE"/>
    <property type="match status" value="1"/>
</dbReference>
<dbReference type="PANTHER" id="PTHR43708">
    <property type="entry name" value="CONSERVED EXPRESSED OXIDOREDUCTASE (EUROFUNG)"/>
    <property type="match status" value="1"/>
</dbReference>
<organism evidence="3 4">
    <name type="scientific">Paenibacillus allorhizoplanae</name>
    <dbReference type="NCBI Taxonomy" id="2905648"/>
    <lineage>
        <taxon>Bacteria</taxon>
        <taxon>Bacillati</taxon>
        <taxon>Bacillota</taxon>
        <taxon>Bacilli</taxon>
        <taxon>Bacillales</taxon>
        <taxon>Paenibacillaceae</taxon>
        <taxon>Paenibacillus</taxon>
    </lineage>
</organism>
<dbReference type="Pfam" id="PF01408">
    <property type="entry name" value="GFO_IDH_MocA"/>
    <property type="match status" value="1"/>
</dbReference>
<reference evidence="3" key="1">
    <citation type="submission" date="2022-01" db="EMBL/GenBank/DDBJ databases">
        <authorList>
            <person name="Criscuolo A."/>
        </authorList>
    </citation>
    <scope>NUCLEOTIDE SEQUENCE</scope>
    <source>
        <strain evidence="3">CIP111891</strain>
    </source>
</reference>
<dbReference type="InterPro" id="IPR051317">
    <property type="entry name" value="Gfo/Idh/MocA_oxidoreduct"/>
</dbReference>
<dbReference type="Proteomes" id="UP000838821">
    <property type="component" value="Unassembled WGS sequence"/>
</dbReference>
<protein>
    <submittedName>
        <fullName evidence="3">Scyllo-inositol 2-dehydrogenase (NADP(+)) IolW</fullName>
        <ecNumber evidence="3">1.1.1.371</ecNumber>
    </submittedName>
</protein>
<dbReference type="SUPFAM" id="SSF55347">
    <property type="entry name" value="Glyceraldehyde-3-phosphate dehydrogenase-like, C-terminal domain"/>
    <property type="match status" value="1"/>
</dbReference>
<accession>A0ABN8G0D2</accession>
<proteinExistence type="predicted"/>
<feature type="domain" description="GFO/IDH/MocA-like oxidoreductase" evidence="2">
    <location>
        <begin position="143"/>
        <end position="260"/>
    </location>
</feature>
<dbReference type="RefSeq" id="WP_236284026.1">
    <property type="nucleotide sequence ID" value="NZ_CAKMMW010000001.1"/>
</dbReference>
<dbReference type="InterPro" id="IPR036291">
    <property type="entry name" value="NAD(P)-bd_dom_sf"/>
</dbReference>
<keyword evidence="3" id="KW-0560">Oxidoreductase</keyword>
<evidence type="ECO:0000259" key="1">
    <source>
        <dbReference type="Pfam" id="PF01408"/>
    </source>
</evidence>
<dbReference type="Gene3D" id="3.30.360.10">
    <property type="entry name" value="Dihydrodipicolinate Reductase, domain 2"/>
    <property type="match status" value="1"/>
</dbReference>
<dbReference type="SUPFAM" id="SSF51735">
    <property type="entry name" value="NAD(P)-binding Rossmann-fold domains"/>
    <property type="match status" value="1"/>
</dbReference>